<dbReference type="InterPro" id="IPR039421">
    <property type="entry name" value="Type_1_exporter"/>
</dbReference>
<sequence length="603" mass="63905">MPPRATGGIAISTPSDLDQKPDKKRLSAFLSRFRGSARRDLNTTLLLSVATGLIIIVQAFLVARILNGVLFQGRPALTFTPEITGLVAAMALRFATQWGTERFGFAAASRVMRAMRAALVDRVEAIGPVGLAETRTGDLVAALAEGVRAVEPYYARYIPASVLAVALPVAILVVVFPLDWISGLVFLLTAPLIPVFMIFIGKGAERLNQKQWRRLARMSGHLLDAVQGLATLKAFNAAGRMAAQVAAVADGYRRDTMAVLRIAFLSSLVLEFFATVSIAMVAVFIGFRLLWGEMDFFTGLFVLLLAPEFYAPLRAMGTAYHARMEALGAAERMVALEDVPALAEPGGTTPLPSPERIEVRFEDVHLTFADGRTALDGISFTLAPGETVALVGPSGAGKSSLIHLLLGFVAPTSGRVLVNGVPLSALDMAQWRRHIGYVPQRPRLFAGSLAANIAPGEAVPDPARLKRAVAQAGLSDVVAAVPGGLEGRVGETGGGLSGGEAHRLSVARAFYRDAPMVVLDEPTAHLDGESAAKVEAALHRLMPGRTGLIAAHRLASISGAHRIVVVNHGRIVEEGDAASLLAQDGLYARLATSGDADFWEAAQ</sequence>
<comment type="caution">
    <text evidence="11">The sequence shown here is derived from an EMBL/GenBank/DDBJ whole genome shotgun (WGS) entry which is preliminary data.</text>
</comment>
<feature type="domain" description="ABC transmembrane type-1" evidence="10">
    <location>
        <begin position="45"/>
        <end position="325"/>
    </location>
</feature>
<dbReference type="CDD" id="cd18584">
    <property type="entry name" value="ABC_6TM_AarD_CydD"/>
    <property type="match status" value="1"/>
</dbReference>
<feature type="transmembrane region" description="Helical" evidence="8">
    <location>
        <begin position="157"/>
        <end position="178"/>
    </location>
</feature>
<dbReference type="NCBIfam" id="TIGR02857">
    <property type="entry name" value="CydD"/>
    <property type="match status" value="1"/>
</dbReference>
<name>A0ABU0L8H3_XANAG</name>
<evidence type="ECO:0000256" key="4">
    <source>
        <dbReference type="ARBA" id="ARBA00022840"/>
    </source>
</evidence>
<evidence type="ECO:0000259" key="9">
    <source>
        <dbReference type="PROSITE" id="PS50893"/>
    </source>
</evidence>
<feature type="transmembrane region" description="Helical" evidence="8">
    <location>
        <begin position="262"/>
        <end position="290"/>
    </location>
</feature>
<evidence type="ECO:0000256" key="3">
    <source>
        <dbReference type="ARBA" id="ARBA00022741"/>
    </source>
</evidence>
<dbReference type="EMBL" id="JAUSVY010000001">
    <property type="protein sequence ID" value="MDQ0503403.1"/>
    <property type="molecule type" value="Genomic_DNA"/>
</dbReference>
<evidence type="ECO:0000256" key="6">
    <source>
        <dbReference type="ARBA" id="ARBA00023136"/>
    </source>
</evidence>
<dbReference type="Pfam" id="PF00005">
    <property type="entry name" value="ABC_tran"/>
    <property type="match status" value="1"/>
</dbReference>
<dbReference type="PANTHER" id="PTHR24221:SF590">
    <property type="entry name" value="COMPONENT LINKED WITH THE ASSEMBLY OF CYTOCHROME' TRANSPORT TRANSMEMBRANE ATP-BINDING PROTEIN ABC TRANSPORTER CYDD-RELATED"/>
    <property type="match status" value="1"/>
</dbReference>
<reference evidence="11 12" key="1">
    <citation type="submission" date="2023-07" db="EMBL/GenBank/DDBJ databases">
        <title>Genomic Encyclopedia of Type Strains, Phase IV (KMG-IV): sequencing the most valuable type-strain genomes for metagenomic binning, comparative biology and taxonomic classification.</title>
        <authorList>
            <person name="Goeker M."/>
        </authorList>
    </citation>
    <scope>NUCLEOTIDE SEQUENCE [LARGE SCALE GENOMIC DNA]</scope>
    <source>
        <strain evidence="11 12">DSM 3770</strain>
    </source>
</reference>
<keyword evidence="3" id="KW-0547">Nucleotide-binding</keyword>
<feature type="domain" description="ABC transporter" evidence="9">
    <location>
        <begin position="359"/>
        <end position="593"/>
    </location>
</feature>
<accession>A0ABU0L8H3</accession>
<feature type="transmembrane region" description="Helical" evidence="8">
    <location>
        <begin position="45"/>
        <end position="66"/>
    </location>
</feature>
<dbReference type="PANTHER" id="PTHR24221">
    <property type="entry name" value="ATP-BINDING CASSETTE SUB-FAMILY B"/>
    <property type="match status" value="1"/>
</dbReference>
<dbReference type="SUPFAM" id="SSF52540">
    <property type="entry name" value="P-loop containing nucleoside triphosphate hydrolases"/>
    <property type="match status" value="1"/>
</dbReference>
<dbReference type="PROSITE" id="PS50893">
    <property type="entry name" value="ABC_TRANSPORTER_2"/>
    <property type="match status" value="1"/>
</dbReference>
<dbReference type="InterPro" id="IPR014216">
    <property type="entry name" value="ABC_transptr_CydD"/>
</dbReference>
<dbReference type="PROSITE" id="PS50929">
    <property type="entry name" value="ABC_TM1F"/>
    <property type="match status" value="1"/>
</dbReference>
<keyword evidence="6 8" id="KW-0472">Membrane</keyword>
<evidence type="ECO:0000256" key="2">
    <source>
        <dbReference type="ARBA" id="ARBA00022692"/>
    </source>
</evidence>
<evidence type="ECO:0000313" key="12">
    <source>
        <dbReference type="Proteomes" id="UP001241747"/>
    </source>
</evidence>
<dbReference type="InterPro" id="IPR003439">
    <property type="entry name" value="ABC_transporter-like_ATP-bd"/>
</dbReference>
<dbReference type="SUPFAM" id="SSF90123">
    <property type="entry name" value="ABC transporter transmembrane region"/>
    <property type="match status" value="1"/>
</dbReference>
<evidence type="ECO:0000313" key="11">
    <source>
        <dbReference type="EMBL" id="MDQ0503403.1"/>
    </source>
</evidence>
<gene>
    <name evidence="11" type="ORF">QOZ94_000173</name>
</gene>
<evidence type="ECO:0000256" key="1">
    <source>
        <dbReference type="ARBA" id="ARBA00004651"/>
    </source>
</evidence>
<keyword evidence="4 11" id="KW-0067">ATP-binding</keyword>
<evidence type="ECO:0000256" key="7">
    <source>
        <dbReference type="SAM" id="MobiDB-lite"/>
    </source>
</evidence>
<dbReference type="InterPro" id="IPR027417">
    <property type="entry name" value="P-loop_NTPase"/>
</dbReference>
<keyword evidence="12" id="KW-1185">Reference proteome</keyword>
<dbReference type="RefSeq" id="WP_237344272.1">
    <property type="nucleotide sequence ID" value="NZ_JABWGX010000003.1"/>
</dbReference>
<protein>
    <submittedName>
        <fullName evidence="11">ATP-binding cassette subfamily C protein CydD</fullName>
    </submittedName>
</protein>
<dbReference type="Pfam" id="PF00664">
    <property type="entry name" value="ABC_membrane"/>
    <property type="match status" value="1"/>
</dbReference>
<organism evidence="11 12">
    <name type="scientific">Xanthobacter agilis</name>
    <dbReference type="NCBI Taxonomy" id="47492"/>
    <lineage>
        <taxon>Bacteria</taxon>
        <taxon>Pseudomonadati</taxon>
        <taxon>Pseudomonadota</taxon>
        <taxon>Alphaproteobacteria</taxon>
        <taxon>Hyphomicrobiales</taxon>
        <taxon>Xanthobacteraceae</taxon>
        <taxon>Xanthobacter</taxon>
    </lineage>
</organism>
<evidence type="ECO:0000256" key="5">
    <source>
        <dbReference type="ARBA" id="ARBA00022989"/>
    </source>
</evidence>
<feature type="transmembrane region" description="Helical" evidence="8">
    <location>
        <begin position="184"/>
        <end position="204"/>
    </location>
</feature>
<dbReference type="GO" id="GO:0005524">
    <property type="term" value="F:ATP binding"/>
    <property type="evidence" value="ECO:0007669"/>
    <property type="project" value="UniProtKB-KW"/>
</dbReference>
<dbReference type="Gene3D" id="1.20.1560.10">
    <property type="entry name" value="ABC transporter type 1, transmembrane domain"/>
    <property type="match status" value="1"/>
</dbReference>
<dbReference type="InterPro" id="IPR011527">
    <property type="entry name" value="ABC1_TM_dom"/>
</dbReference>
<evidence type="ECO:0000256" key="8">
    <source>
        <dbReference type="SAM" id="Phobius"/>
    </source>
</evidence>
<dbReference type="InterPro" id="IPR036640">
    <property type="entry name" value="ABC1_TM_sf"/>
</dbReference>
<keyword evidence="2 8" id="KW-0812">Transmembrane</keyword>
<dbReference type="InterPro" id="IPR003593">
    <property type="entry name" value="AAA+_ATPase"/>
</dbReference>
<dbReference type="Gene3D" id="3.40.50.300">
    <property type="entry name" value="P-loop containing nucleotide triphosphate hydrolases"/>
    <property type="match status" value="1"/>
</dbReference>
<feature type="region of interest" description="Disordered" evidence="7">
    <location>
        <begin position="1"/>
        <end position="20"/>
    </location>
</feature>
<proteinExistence type="predicted"/>
<comment type="subcellular location">
    <subcellularLocation>
        <location evidence="1">Cell membrane</location>
        <topology evidence="1">Multi-pass membrane protein</topology>
    </subcellularLocation>
</comment>
<dbReference type="SMART" id="SM00382">
    <property type="entry name" value="AAA"/>
    <property type="match status" value="1"/>
</dbReference>
<evidence type="ECO:0000259" key="10">
    <source>
        <dbReference type="PROSITE" id="PS50929"/>
    </source>
</evidence>
<dbReference type="Proteomes" id="UP001241747">
    <property type="component" value="Unassembled WGS sequence"/>
</dbReference>
<keyword evidence="5 8" id="KW-1133">Transmembrane helix</keyword>